<feature type="domain" description="TIR" evidence="4">
    <location>
        <begin position="1"/>
        <end position="121"/>
    </location>
</feature>
<dbReference type="Gene3D" id="3.40.50.10140">
    <property type="entry name" value="Toll/interleukin-1 receptor homology (TIR) domain"/>
    <property type="match status" value="1"/>
</dbReference>
<evidence type="ECO:0000259" key="4">
    <source>
        <dbReference type="PROSITE" id="PS50104"/>
    </source>
</evidence>
<accession>A0A543HIC1</accession>
<organism evidence="5 6">
    <name type="scientific">Humibacillus xanthopallidus</name>
    <dbReference type="NCBI Taxonomy" id="412689"/>
    <lineage>
        <taxon>Bacteria</taxon>
        <taxon>Bacillati</taxon>
        <taxon>Actinomycetota</taxon>
        <taxon>Actinomycetes</taxon>
        <taxon>Micrococcales</taxon>
        <taxon>Intrasporangiaceae</taxon>
        <taxon>Humibacillus</taxon>
    </lineage>
</organism>
<evidence type="ECO:0000256" key="1">
    <source>
        <dbReference type="ARBA" id="ARBA00022729"/>
    </source>
</evidence>
<sequence>MNHDVFICHSSKDRTIANAICSTLEQNRIRCWIAPRDVLPGTDYGQSIIEAIAGSALTVLVFSDSSNHSPHVKREIERTVSHGIPILPFRVDDVIPSPSLEYFISDAHWLDAITPPMEQHLLHLVGTVRLLLGRADASSTVESPTADVPAPLPVPVTTGQLPVGSASTAVRLPSWWRWAALAAAIIVTLAVVGVLVLGRNDGGAGASGATSSSGAPTSSASGTTPSTPDGPSARAAQLGQAITLTGIDPATTAAVTVTKVVDPTTATDGISSPSPGSRFLAVEITIKNAGTAAYEETPANCARLVDGSGRGYDTETVLSVAAGPVFDTSVRLRPGEQATGYVVFDIPTSAEAAYVQFALDSGVADDSGAWALPAP</sequence>
<dbReference type="InterPro" id="IPR029050">
    <property type="entry name" value="Immunoprotect_excell_Ig-like"/>
</dbReference>
<name>A0A543HIC1_9MICO</name>
<dbReference type="OrthoDB" id="3430849at2"/>
<gene>
    <name evidence="5" type="ORF">FBY41_3414</name>
</gene>
<keyword evidence="3" id="KW-0472">Membrane</keyword>
<feature type="compositionally biased region" description="Low complexity" evidence="2">
    <location>
        <begin position="207"/>
        <end position="233"/>
    </location>
</feature>
<dbReference type="Gene3D" id="2.60.40.1240">
    <property type="match status" value="1"/>
</dbReference>
<feature type="region of interest" description="Disordered" evidence="2">
    <location>
        <begin position="203"/>
        <end position="234"/>
    </location>
</feature>
<dbReference type="Proteomes" id="UP000316747">
    <property type="component" value="Unassembled WGS sequence"/>
</dbReference>
<keyword evidence="3" id="KW-0812">Transmembrane</keyword>
<evidence type="ECO:0000313" key="6">
    <source>
        <dbReference type="Proteomes" id="UP000316747"/>
    </source>
</evidence>
<dbReference type="InterPro" id="IPR035897">
    <property type="entry name" value="Toll_tir_struct_dom_sf"/>
</dbReference>
<proteinExistence type="predicted"/>
<comment type="caution">
    <text evidence="5">The sequence shown here is derived from an EMBL/GenBank/DDBJ whole genome shotgun (WGS) entry which is preliminary data.</text>
</comment>
<evidence type="ECO:0000256" key="2">
    <source>
        <dbReference type="SAM" id="MobiDB-lite"/>
    </source>
</evidence>
<dbReference type="Pfam" id="PF11611">
    <property type="entry name" value="DUF4352"/>
    <property type="match status" value="1"/>
</dbReference>
<keyword evidence="1" id="KW-0732">Signal</keyword>
<dbReference type="Pfam" id="PF13676">
    <property type="entry name" value="TIR_2"/>
    <property type="match status" value="1"/>
</dbReference>
<evidence type="ECO:0000313" key="5">
    <source>
        <dbReference type="EMBL" id="TQM58057.1"/>
    </source>
</evidence>
<reference evidence="5 6" key="1">
    <citation type="submission" date="2019-06" db="EMBL/GenBank/DDBJ databases">
        <title>Genome sequencing of plant associated microbes to promote plant fitness in Sorghum bicolor and Oryza sativa.</title>
        <authorList>
            <person name="Coleman-Derr D."/>
        </authorList>
    </citation>
    <scope>NUCLEOTIDE SEQUENCE [LARGE SCALE GENOMIC DNA]</scope>
    <source>
        <strain evidence="5 6">KV-663</strain>
    </source>
</reference>
<protein>
    <submittedName>
        <fullName evidence="5">Uncharacterized protein DUF4352</fullName>
    </submittedName>
</protein>
<keyword evidence="3" id="KW-1133">Transmembrane helix</keyword>
<dbReference type="InterPro" id="IPR000157">
    <property type="entry name" value="TIR_dom"/>
</dbReference>
<dbReference type="RefSeq" id="WP_141845442.1">
    <property type="nucleotide sequence ID" value="NZ_VFPM01000003.1"/>
</dbReference>
<evidence type="ECO:0000256" key="3">
    <source>
        <dbReference type="SAM" id="Phobius"/>
    </source>
</evidence>
<feature type="transmembrane region" description="Helical" evidence="3">
    <location>
        <begin position="175"/>
        <end position="197"/>
    </location>
</feature>
<dbReference type="SUPFAM" id="SSF52200">
    <property type="entry name" value="Toll/Interleukin receptor TIR domain"/>
    <property type="match status" value="1"/>
</dbReference>
<dbReference type="GO" id="GO:0007165">
    <property type="term" value="P:signal transduction"/>
    <property type="evidence" value="ECO:0007669"/>
    <property type="project" value="InterPro"/>
</dbReference>
<dbReference type="AlphaFoldDB" id="A0A543HIC1"/>
<dbReference type="InterPro" id="IPR029051">
    <property type="entry name" value="DUF4352"/>
</dbReference>
<dbReference type="EMBL" id="VFPM01000003">
    <property type="protein sequence ID" value="TQM58057.1"/>
    <property type="molecule type" value="Genomic_DNA"/>
</dbReference>
<dbReference type="PROSITE" id="PS50104">
    <property type="entry name" value="TIR"/>
    <property type="match status" value="1"/>
</dbReference>
<keyword evidence="6" id="KW-1185">Reference proteome</keyword>